<dbReference type="AlphaFoldDB" id="A0A0C9YMC7"/>
<protein>
    <submittedName>
        <fullName evidence="1">Uncharacterized protein</fullName>
    </submittedName>
</protein>
<dbReference type="HOGENOM" id="CLU_2688744_0_0_1"/>
<evidence type="ECO:0000313" key="1">
    <source>
        <dbReference type="EMBL" id="KIK15019.1"/>
    </source>
</evidence>
<dbReference type="Proteomes" id="UP000054018">
    <property type="component" value="Unassembled WGS sequence"/>
</dbReference>
<evidence type="ECO:0000313" key="2">
    <source>
        <dbReference type="Proteomes" id="UP000054018"/>
    </source>
</evidence>
<gene>
    <name evidence="1" type="ORF">PISMIDRAFT_337444</name>
</gene>
<keyword evidence="2" id="KW-1185">Reference proteome</keyword>
<proteinExistence type="predicted"/>
<organism evidence="1 2">
    <name type="scientific">Pisolithus microcarpus 441</name>
    <dbReference type="NCBI Taxonomy" id="765257"/>
    <lineage>
        <taxon>Eukaryota</taxon>
        <taxon>Fungi</taxon>
        <taxon>Dikarya</taxon>
        <taxon>Basidiomycota</taxon>
        <taxon>Agaricomycotina</taxon>
        <taxon>Agaricomycetes</taxon>
        <taxon>Agaricomycetidae</taxon>
        <taxon>Boletales</taxon>
        <taxon>Sclerodermatineae</taxon>
        <taxon>Pisolithaceae</taxon>
        <taxon>Pisolithus</taxon>
    </lineage>
</organism>
<accession>A0A0C9YMC7</accession>
<sequence length="74" mass="8646">MMGYENGGDTNWALYPQPPYLQNEVVTKFESQLKYWRRRHSCPPMLKTRLGAIQAGPLSYSQHLFHHRVCISLP</sequence>
<dbReference type="EMBL" id="KN833910">
    <property type="protein sequence ID" value="KIK15019.1"/>
    <property type="molecule type" value="Genomic_DNA"/>
</dbReference>
<name>A0A0C9YMC7_9AGAM</name>
<reference evidence="2" key="2">
    <citation type="submission" date="2015-01" db="EMBL/GenBank/DDBJ databases">
        <title>Evolutionary Origins and Diversification of the Mycorrhizal Mutualists.</title>
        <authorList>
            <consortium name="DOE Joint Genome Institute"/>
            <consortium name="Mycorrhizal Genomics Consortium"/>
            <person name="Kohler A."/>
            <person name="Kuo A."/>
            <person name="Nagy L.G."/>
            <person name="Floudas D."/>
            <person name="Copeland A."/>
            <person name="Barry K.W."/>
            <person name="Cichocki N."/>
            <person name="Veneault-Fourrey C."/>
            <person name="LaButti K."/>
            <person name="Lindquist E.A."/>
            <person name="Lipzen A."/>
            <person name="Lundell T."/>
            <person name="Morin E."/>
            <person name="Murat C."/>
            <person name="Riley R."/>
            <person name="Ohm R."/>
            <person name="Sun H."/>
            <person name="Tunlid A."/>
            <person name="Henrissat B."/>
            <person name="Grigoriev I.V."/>
            <person name="Hibbett D.S."/>
            <person name="Martin F."/>
        </authorList>
    </citation>
    <scope>NUCLEOTIDE SEQUENCE [LARGE SCALE GENOMIC DNA]</scope>
    <source>
        <strain evidence="2">441</strain>
    </source>
</reference>
<reference evidence="1 2" key="1">
    <citation type="submission" date="2014-04" db="EMBL/GenBank/DDBJ databases">
        <authorList>
            <consortium name="DOE Joint Genome Institute"/>
            <person name="Kuo A."/>
            <person name="Kohler A."/>
            <person name="Costa M.D."/>
            <person name="Nagy L.G."/>
            <person name="Floudas D."/>
            <person name="Copeland A."/>
            <person name="Barry K.W."/>
            <person name="Cichocki N."/>
            <person name="Veneault-Fourrey C."/>
            <person name="LaButti K."/>
            <person name="Lindquist E.A."/>
            <person name="Lipzen A."/>
            <person name="Lundell T."/>
            <person name="Morin E."/>
            <person name="Murat C."/>
            <person name="Sun H."/>
            <person name="Tunlid A."/>
            <person name="Henrissat B."/>
            <person name="Grigoriev I.V."/>
            <person name="Hibbett D.S."/>
            <person name="Martin F."/>
            <person name="Nordberg H.P."/>
            <person name="Cantor M.N."/>
            <person name="Hua S.X."/>
        </authorList>
    </citation>
    <scope>NUCLEOTIDE SEQUENCE [LARGE SCALE GENOMIC DNA]</scope>
    <source>
        <strain evidence="1 2">441</strain>
    </source>
</reference>